<dbReference type="Gene3D" id="3.40.630.30">
    <property type="match status" value="1"/>
</dbReference>
<dbReference type="Proteomes" id="UP001370348">
    <property type="component" value="Chromosome"/>
</dbReference>
<dbReference type="PANTHER" id="PTHR10545">
    <property type="entry name" value="DIAMINE N-ACETYLTRANSFERASE"/>
    <property type="match status" value="1"/>
</dbReference>
<name>A0ABZ2LNM3_9BACT</name>
<evidence type="ECO:0000313" key="5">
    <source>
        <dbReference type="Proteomes" id="UP001370348"/>
    </source>
</evidence>
<sequence>MPDPSITVRRAVASDAPLILSFVKELATYEREPHAVVAKASDFLRDGFGEHPLFHVLIVEVPSGGAIEPAGFALYFLQYSTWEGRPALYLEDLFVRPEFRGLGLGRVLLEHLAREALSHACTRFQWEVLDWNVDAIGFYERLGARILHEWKNVRIEGEALRALAGKVDP</sequence>
<gene>
    <name evidence="4" type="ORF">LZC94_32215</name>
</gene>
<dbReference type="SUPFAM" id="SSF55729">
    <property type="entry name" value="Acyl-CoA N-acyltransferases (Nat)"/>
    <property type="match status" value="1"/>
</dbReference>
<evidence type="ECO:0000259" key="3">
    <source>
        <dbReference type="PROSITE" id="PS51186"/>
    </source>
</evidence>
<dbReference type="Pfam" id="PF00583">
    <property type="entry name" value="Acetyltransf_1"/>
    <property type="match status" value="1"/>
</dbReference>
<dbReference type="RefSeq" id="WP_394822122.1">
    <property type="nucleotide sequence ID" value="NZ_CP089984.1"/>
</dbReference>
<dbReference type="InterPro" id="IPR051016">
    <property type="entry name" value="Diverse_Substrate_AcTransf"/>
</dbReference>
<dbReference type="EC" id="2.3.1.-" evidence="4"/>
<proteinExistence type="predicted"/>
<feature type="domain" description="N-acetyltransferase" evidence="3">
    <location>
        <begin position="6"/>
        <end position="161"/>
    </location>
</feature>
<dbReference type="PANTHER" id="PTHR10545:SF29">
    <property type="entry name" value="GH14572P-RELATED"/>
    <property type="match status" value="1"/>
</dbReference>
<dbReference type="EMBL" id="CP089984">
    <property type="protein sequence ID" value="WXB12499.1"/>
    <property type="molecule type" value="Genomic_DNA"/>
</dbReference>
<dbReference type="CDD" id="cd04301">
    <property type="entry name" value="NAT_SF"/>
    <property type="match status" value="1"/>
</dbReference>
<dbReference type="GO" id="GO:0016746">
    <property type="term" value="F:acyltransferase activity"/>
    <property type="evidence" value="ECO:0007669"/>
    <property type="project" value="UniProtKB-KW"/>
</dbReference>
<dbReference type="InterPro" id="IPR016181">
    <property type="entry name" value="Acyl_CoA_acyltransferase"/>
</dbReference>
<evidence type="ECO:0000256" key="2">
    <source>
        <dbReference type="ARBA" id="ARBA00023315"/>
    </source>
</evidence>
<protein>
    <submittedName>
        <fullName evidence="4">GNAT family N-acetyltransferase</fullName>
        <ecNumber evidence="4">2.3.1.-</ecNumber>
    </submittedName>
</protein>
<organism evidence="4 5">
    <name type="scientific">Pendulispora albinea</name>
    <dbReference type="NCBI Taxonomy" id="2741071"/>
    <lineage>
        <taxon>Bacteria</taxon>
        <taxon>Pseudomonadati</taxon>
        <taxon>Myxococcota</taxon>
        <taxon>Myxococcia</taxon>
        <taxon>Myxococcales</taxon>
        <taxon>Sorangiineae</taxon>
        <taxon>Pendulisporaceae</taxon>
        <taxon>Pendulispora</taxon>
    </lineage>
</organism>
<keyword evidence="5" id="KW-1185">Reference proteome</keyword>
<accession>A0ABZ2LNM3</accession>
<reference evidence="4 5" key="1">
    <citation type="submission" date="2021-12" db="EMBL/GenBank/DDBJ databases">
        <title>Discovery of the Pendulisporaceae a myxobacterial family with distinct sporulation behavior and unique specialized metabolism.</title>
        <authorList>
            <person name="Garcia R."/>
            <person name="Popoff A."/>
            <person name="Bader C.D."/>
            <person name="Loehr J."/>
            <person name="Walesch S."/>
            <person name="Walt C."/>
            <person name="Boldt J."/>
            <person name="Bunk B."/>
            <person name="Haeckl F.J.F.P.J."/>
            <person name="Gunesch A.P."/>
            <person name="Birkelbach J."/>
            <person name="Nuebel U."/>
            <person name="Pietschmann T."/>
            <person name="Bach T."/>
            <person name="Mueller R."/>
        </authorList>
    </citation>
    <scope>NUCLEOTIDE SEQUENCE [LARGE SCALE GENOMIC DNA]</scope>
    <source>
        <strain evidence="4 5">MSr11954</strain>
    </source>
</reference>
<dbReference type="PROSITE" id="PS51186">
    <property type="entry name" value="GNAT"/>
    <property type="match status" value="1"/>
</dbReference>
<keyword evidence="1 4" id="KW-0808">Transferase</keyword>
<evidence type="ECO:0000256" key="1">
    <source>
        <dbReference type="ARBA" id="ARBA00022679"/>
    </source>
</evidence>
<evidence type="ECO:0000313" key="4">
    <source>
        <dbReference type="EMBL" id="WXB12499.1"/>
    </source>
</evidence>
<keyword evidence="2 4" id="KW-0012">Acyltransferase</keyword>
<dbReference type="InterPro" id="IPR000182">
    <property type="entry name" value="GNAT_dom"/>
</dbReference>